<evidence type="ECO:0000259" key="5">
    <source>
        <dbReference type="Pfam" id="PF01168"/>
    </source>
</evidence>
<dbReference type="HAMAP" id="MF_02087">
    <property type="entry name" value="PLP_homeostasis"/>
    <property type="match status" value="1"/>
</dbReference>
<dbReference type="Pfam" id="PF01168">
    <property type="entry name" value="Ala_racemase_N"/>
    <property type="match status" value="1"/>
</dbReference>
<evidence type="ECO:0000256" key="4">
    <source>
        <dbReference type="RuleBase" id="RU004514"/>
    </source>
</evidence>
<gene>
    <name evidence="6" type="ORF">EVA92_04175</name>
</gene>
<proteinExistence type="inferred from homology"/>
<sequence>MSVKKIRMNLENYTRIKKSLSKEIKLVAVSKGQPISKILYLYKYGHRDFGENYLQELIQKRAELPKDIIWHFLGNIQTNKIKEICKNSDFIHSISRPKVLNKIVSLRLDNKPKILLQLKLGEEESKSGFTSEEIKNIFSEDSYKETVQIQGLMGISENTDDINMIRKQFLKISSLYEELSVTYRGLKFLSLGMSKDYDIALDFGSNIIRLGSIIFGERK</sequence>
<dbReference type="NCBIfam" id="TIGR00044">
    <property type="entry name" value="YggS family pyridoxal phosphate-dependent enzyme"/>
    <property type="match status" value="1"/>
</dbReference>
<comment type="caution">
    <text evidence="6">The sequence shown here is derived from an EMBL/GenBank/DDBJ whole genome shotgun (WGS) entry which is preliminary data.</text>
</comment>
<comment type="function">
    <text evidence="2">Pyridoxal 5'-phosphate (PLP)-binding protein, which is involved in PLP homeostasis.</text>
</comment>
<feature type="domain" description="Alanine racemase N-terminal" evidence="5">
    <location>
        <begin position="11"/>
        <end position="218"/>
    </location>
</feature>
<comment type="similarity">
    <text evidence="2 4">Belongs to the pyridoxal phosphate-binding protein YggS/PROSC family.</text>
</comment>
<evidence type="ECO:0000256" key="1">
    <source>
        <dbReference type="ARBA" id="ARBA00022898"/>
    </source>
</evidence>
<evidence type="ECO:0000256" key="3">
    <source>
        <dbReference type="PIRSR" id="PIRSR004848-1"/>
    </source>
</evidence>
<reference evidence="6 7" key="1">
    <citation type="submission" date="2019-02" db="EMBL/GenBank/DDBJ databases">
        <title>Prokaryotic population dynamics and viral predation in marine succession experiment using metagenomics: the confinement effect.</title>
        <authorList>
            <person name="Haro-Moreno J.M."/>
            <person name="Rodriguez-Valera F."/>
            <person name="Lopez-Perez M."/>
        </authorList>
    </citation>
    <scope>NUCLEOTIDE SEQUENCE [LARGE SCALE GENOMIC DNA]</scope>
    <source>
        <strain evidence="6">MED-G159</strain>
    </source>
</reference>
<dbReference type="SUPFAM" id="SSF51419">
    <property type="entry name" value="PLP-binding barrel"/>
    <property type="match status" value="1"/>
</dbReference>
<dbReference type="GO" id="GO:0030170">
    <property type="term" value="F:pyridoxal phosphate binding"/>
    <property type="evidence" value="ECO:0007669"/>
    <property type="project" value="UniProtKB-UniRule"/>
</dbReference>
<dbReference type="CDD" id="cd00635">
    <property type="entry name" value="PLPDE_III_YBL036c_like"/>
    <property type="match status" value="1"/>
</dbReference>
<evidence type="ECO:0000313" key="6">
    <source>
        <dbReference type="EMBL" id="RZO25918.1"/>
    </source>
</evidence>
<dbReference type="PIRSF" id="PIRSF004848">
    <property type="entry name" value="YBL036c_PLPDEIII"/>
    <property type="match status" value="1"/>
</dbReference>
<dbReference type="PANTHER" id="PTHR10146:SF14">
    <property type="entry name" value="PYRIDOXAL PHOSPHATE HOMEOSTASIS PROTEIN"/>
    <property type="match status" value="1"/>
</dbReference>
<evidence type="ECO:0000313" key="7">
    <source>
        <dbReference type="Proteomes" id="UP000315825"/>
    </source>
</evidence>
<dbReference type="InterPro" id="IPR001608">
    <property type="entry name" value="Ala_racemase_N"/>
</dbReference>
<comment type="cofactor">
    <cofactor evidence="3">
        <name>pyridoxal 5'-phosphate</name>
        <dbReference type="ChEBI" id="CHEBI:597326"/>
    </cofactor>
</comment>
<protein>
    <recommendedName>
        <fullName evidence="2">Pyridoxal phosphate homeostasis protein</fullName>
        <shortName evidence="2">PLP homeostasis protein</shortName>
    </recommendedName>
</protein>
<dbReference type="EMBL" id="SHBE01000008">
    <property type="protein sequence ID" value="RZO25918.1"/>
    <property type="molecule type" value="Genomic_DNA"/>
</dbReference>
<dbReference type="InterPro" id="IPR029066">
    <property type="entry name" value="PLP-binding_barrel"/>
</dbReference>
<dbReference type="InterPro" id="IPR011078">
    <property type="entry name" value="PyrdxlP_homeostasis"/>
</dbReference>
<accession>A0A520MXF6</accession>
<feature type="modified residue" description="N6-(pyridoxal phosphate)lysine" evidence="2 3">
    <location>
        <position position="31"/>
    </location>
</feature>
<organism evidence="6 7">
    <name type="scientific">SAR86 cluster bacterium</name>
    <dbReference type="NCBI Taxonomy" id="2030880"/>
    <lineage>
        <taxon>Bacteria</taxon>
        <taxon>Pseudomonadati</taxon>
        <taxon>Pseudomonadota</taxon>
        <taxon>Gammaproteobacteria</taxon>
        <taxon>SAR86 cluster</taxon>
    </lineage>
</organism>
<dbReference type="Gene3D" id="3.20.20.10">
    <property type="entry name" value="Alanine racemase"/>
    <property type="match status" value="1"/>
</dbReference>
<dbReference type="PANTHER" id="PTHR10146">
    <property type="entry name" value="PROLINE SYNTHETASE CO-TRANSCRIBED BACTERIAL HOMOLOG PROTEIN"/>
    <property type="match status" value="1"/>
</dbReference>
<evidence type="ECO:0000256" key="2">
    <source>
        <dbReference type="HAMAP-Rule" id="MF_02087"/>
    </source>
</evidence>
<keyword evidence="1 2" id="KW-0663">Pyridoxal phosphate</keyword>
<dbReference type="Proteomes" id="UP000315825">
    <property type="component" value="Unassembled WGS sequence"/>
</dbReference>
<name>A0A520MXF6_9GAMM</name>
<dbReference type="AlphaFoldDB" id="A0A520MXF6"/>